<dbReference type="InterPro" id="IPR052895">
    <property type="entry name" value="HetReg/Transcr_Mod"/>
</dbReference>
<dbReference type="PANTHER" id="PTHR24148">
    <property type="entry name" value="ANKYRIN REPEAT DOMAIN-CONTAINING PROTEIN 39 HOMOLOG-RELATED"/>
    <property type="match status" value="1"/>
</dbReference>
<dbReference type="HOGENOM" id="CLU_004184_7_2_1"/>
<gene>
    <name evidence="2" type="ORF">GLAREA_12136</name>
</gene>
<dbReference type="EMBL" id="KE145360">
    <property type="protein sequence ID" value="EPE32054.1"/>
    <property type="molecule type" value="Genomic_DNA"/>
</dbReference>
<sequence>MYPYKSLDSATNELRLLRLLSLASSNRTAASAASDDTQDYHDTEIVCELFHAFADDKPKYHALSYTWGSAEGTELISLDGIQVPVTENLADALKNIRDDHNNIVLWVDAICINQQDDAEKSKQVSRMRYIYGSSFSTIVFLGASDDKHDESLAEYDLMNISLSAKGIPDLIARLLRLDLMKEGRSDGGEDENVFKNLKDASAQLIQDAMVDLPKTISFVEATRRLLVAPYWQRIWVWQEFVVSPEVVLYYSKHRISYGDFFNSVIYNVFLLGQLSATLHTYRQATDKVDVVHNHRDRLLAYHHMFNSRNCEARHLLVARHSYQAGTKYELIYWLSVTQSDGRSYASDDRDLIFALLGIASDRDSLDIVPDYHPSTTCSSLYTSVAKKIIQSGDVDYLSFKESARYRMVEDAQSSTSASSLTNDYFTPSWVPDWRRNRHPCCNRPPGTTEFETFTGRFTEHSTTPNVSNKTEHFNFLNLKGYIIDQIEHVAPSAWHPGSKVYGSHPELSSYLSSISTLCQLSNMKLYYNHEHDPYPTPSDRLTAYFRLPVADMQDSEYEITQCGLTHDFDGMRMEYQDVIGELHGQGATKTNYYYDMLAVQVDRRPMMLRNGLVGLVPEDAKRGDVLVVFEGAQFPYVLRKKVLRNGDPRLDDVDKDDELWELVGDAYVHGVMYGELFDEDGETDLIRREFVLI</sequence>
<evidence type="ECO:0000313" key="3">
    <source>
        <dbReference type="Proteomes" id="UP000016922"/>
    </source>
</evidence>
<dbReference type="InterPro" id="IPR010730">
    <property type="entry name" value="HET"/>
</dbReference>
<dbReference type="Pfam" id="PF26639">
    <property type="entry name" value="Het-6_barrel"/>
    <property type="match status" value="1"/>
</dbReference>
<dbReference type="OMA" id="PNDETHY"/>
<dbReference type="Proteomes" id="UP000016922">
    <property type="component" value="Unassembled WGS sequence"/>
</dbReference>
<proteinExistence type="predicted"/>
<dbReference type="OrthoDB" id="2157530at2759"/>
<protein>
    <submittedName>
        <fullName evidence="2">Heterokaryon incompatibility protein</fullName>
    </submittedName>
</protein>
<organism evidence="2 3">
    <name type="scientific">Glarea lozoyensis (strain ATCC 20868 / MF5171)</name>
    <dbReference type="NCBI Taxonomy" id="1116229"/>
    <lineage>
        <taxon>Eukaryota</taxon>
        <taxon>Fungi</taxon>
        <taxon>Dikarya</taxon>
        <taxon>Ascomycota</taxon>
        <taxon>Pezizomycotina</taxon>
        <taxon>Leotiomycetes</taxon>
        <taxon>Helotiales</taxon>
        <taxon>Helotiaceae</taxon>
        <taxon>Glarea</taxon>
    </lineage>
</organism>
<dbReference type="AlphaFoldDB" id="S3D4L6"/>
<dbReference type="eggNOG" id="ENOG502SKG7">
    <property type="taxonomic scope" value="Eukaryota"/>
</dbReference>
<dbReference type="RefSeq" id="XP_008081109.1">
    <property type="nucleotide sequence ID" value="XM_008082918.1"/>
</dbReference>
<dbReference type="PANTHER" id="PTHR24148:SF73">
    <property type="entry name" value="HET DOMAIN PROTEIN (AFU_ORTHOLOGUE AFUA_8G01020)"/>
    <property type="match status" value="1"/>
</dbReference>
<evidence type="ECO:0000259" key="1">
    <source>
        <dbReference type="Pfam" id="PF06985"/>
    </source>
</evidence>
<dbReference type="KEGG" id="glz:GLAREA_12136"/>
<accession>S3D4L6</accession>
<feature type="domain" description="Heterokaryon incompatibility" evidence="1">
    <location>
        <begin position="60"/>
        <end position="239"/>
    </location>
</feature>
<keyword evidence="3" id="KW-1185">Reference proteome</keyword>
<reference evidence="2 3" key="1">
    <citation type="journal article" date="2013" name="BMC Genomics">
        <title>Genomics-driven discovery of the pneumocandin biosynthetic gene cluster in the fungus Glarea lozoyensis.</title>
        <authorList>
            <person name="Chen L."/>
            <person name="Yue Q."/>
            <person name="Zhang X."/>
            <person name="Xiang M."/>
            <person name="Wang C."/>
            <person name="Li S."/>
            <person name="Che Y."/>
            <person name="Ortiz-Lopez F.J."/>
            <person name="Bills G.F."/>
            <person name="Liu X."/>
            <person name="An Z."/>
        </authorList>
    </citation>
    <scope>NUCLEOTIDE SEQUENCE [LARGE SCALE GENOMIC DNA]</scope>
    <source>
        <strain evidence="3">ATCC 20868 / MF5171</strain>
    </source>
</reference>
<dbReference type="Pfam" id="PF06985">
    <property type="entry name" value="HET"/>
    <property type="match status" value="1"/>
</dbReference>
<name>S3D4L6_GLAL2</name>
<evidence type="ECO:0000313" key="2">
    <source>
        <dbReference type="EMBL" id="EPE32054.1"/>
    </source>
</evidence>
<dbReference type="GeneID" id="19471177"/>